<dbReference type="AlphaFoldDB" id="A0A667WI67"/>
<comment type="similarity">
    <text evidence="1">Belongs to the transglutaminase superfamily. Transglutaminase family.</text>
</comment>
<dbReference type="GeneTree" id="ENSGT00940000178577"/>
<dbReference type="Pfam" id="PF00868">
    <property type="entry name" value="Transglut_N"/>
    <property type="match status" value="1"/>
</dbReference>
<reference evidence="3" key="2">
    <citation type="submission" date="2025-08" db="UniProtKB">
        <authorList>
            <consortium name="Ensembl"/>
        </authorList>
    </citation>
    <scope>IDENTIFICATION</scope>
</reference>
<accession>A0A667WI67</accession>
<dbReference type="GO" id="GO:0007399">
    <property type="term" value="P:nervous system development"/>
    <property type="evidence" value="ECO:0007669"/>
    <property type="project" value="UniProtKB-ARBA"/>
</dbReference>
<reference evidence="3" key="1">
    <citation type="submission" date="2019-06" db="EMBL/GenBank/DDBJ databases">
        <authorList>
            <consortium name="Wellcome Sanger Institute Data Sharing"/>
        </authorList>
    </citation>
    <scope>NUCLEOTIDE SEQUENCE [LARGE SCALE GENOMIC DNA]</scope>
</reference>
<dbReference type="Gene3D" id="2.60.40.10">
    <property type="entry name" value="Immunoglobulins"/>
    <property type="match status" value="1"/>
</dbReference>
<name>A0A667WI67_9TELE</name>
<dbReference type="InterPro" id="IPR013783">
    <property type="entry name" value="Ig-like_fold"/>
</dbReference>
<dbReference type="PANTHER" id="PTHR11590">
    <property type="entry name" value="PROTEIN-GLUTAMINE GAMMA-GLUTAMYLTRANSFERASE"/>
    <property type="match status" value="1"/>
</dbReference>
<evidence type="ECO:0000259" key="2">
    <source>
        <dbReference type="Pfam" id="PF00868"/>
    </source>
</evidence>
<evidence type="ECO:0000313" key="3">
    <source>
        <dbReference type="Ensembl" id="ENSMMDP00005000004.1"/>
    </source>
</evidence>
<protein>
    <recommendedName>
        <fullName evidence="2">Transglutaminase N-terminal domain-containing protein</fullName>
    </recommendedName>
</protein>
<organism evidence="3 4">
    <name type="scientific">Myripristis murdjan</name>
    <name type="common">pinecone soldierfish</name>
    <dbReference type="NCBI Taxonomy" id="586833"/>
    <lineage>
        <taxon>Eukaryota</taxon>
        <taxon>Metazoa</taxon>
        <taxon>Chordata</taxon>
        <taxon>Craniata</taxon>
        <taxon>Vertebrata</taxon>
        <taxon>Euteleostomi</taxon>
        <taxon>Actinopterygii</taxon>
        <taxon>Neopterygii</taxon>
        <taxon>Teleostei</taxon>
        <taxon>Neoteleostei</taxon>
        <taxon>Acanthomorphata</taxon>
        <taxon>Holocentriformes</taxon>
        <taxon>Holocentridae</taxon>
        <taxon>Myripristis</taxon>
    </lineage>
</organism>
<reference evidence="3" key="3">
    <citation type="submission" date="2025-09" db="UniProtKB">
        <authorList>
            <consortium name="Ensembl"/>
        </authorList>
    </citation>
    <scope>IDENTIFICATION</scope>
</reference>
<dbReference type="InterPro" id="IPR014756">
    <property type="entry name" value="Ig_E-set"/>
</dbReference>
<dbReference type="InParanoid" id="A0A667WI67"/>
<dbReference type="Proteomes" id="UP000472263">
    <property type="component" value="Chromosome 1"/>
</dbReference>
<sequence>EEIVRIFFKKIDFQSHTNNTDHHTNEITTDQLVVRRGQHFVIILDLLQPFNPDSDELIFTASTGTARFILPVLHPKHTHRWFPSNL</sequence>
<evidence type="ECO:0000256" key="1">
    <source>
        <dbReference type="ARBA" id="ARBA00005968"/>
    </source>
</evidence>
<keyword evidence="4" id="KW-1185">Reference proteome</keyword>
<dbReference type="PANTHER" id="PTHR11590:SF81">
    <property type="entry name" value="PROTEIN-GLUTAMINE GAMMA-GLUTAMYLTRANSFERASE K-LIKE ISOFORM X4"/>
    <property type="match status" value="1"/>
</dbReference>
<dbReference type="GO" id="GO:0003810">
    <property type="term" value="F:protein-glutamine gamma-glutamyltransferase activity"/>
    <property type="evidence" value="ECO:0007669"/>
    <property type="project" value="TreeGrafter"/>
</dbReference>
<feature type="domain" description="Transglutaminase N-terminal" evidence="2">
    <location>
        <begin position="9"/>
        <end position="65"/>
    </location>
</feature>
<dbReference type="Ensembl" id="ENSMMDT00005000004.1">
    <property type="protein sequence ID" value="ENSMMDP00005000004.1"/>
    <property type="gene ID" value="ENSMMDG00005000004.1"/>
</dbReference>
<evidence type="ECO:0000313" key="4">
    <source>
        <dbReference type="Proteomes" id="UP000472263"/>
    </source>
</evidence>
<dbReference type="InterPro" id="IPR001102">
    <property type="entry name" value="Transglutaminase_N"/>
</dbReference>
<dbReference type="InterPro" id="IPR050779">
    <property type="entry name" value="Transglutaminase"/>
</dbReference>
<proteinExistence type="inferred from homology"/>
<dbReference type="SUPFAM" id="SSF81296">
    <property type="entry name" value="E set domains"/>
    <property type="match status" value="1"/>
</dbReference>